<dbReference type="Pfam" id="PF20958">
    <property type="entry name" value="GxGYxYP_N_3rd"/>
    <property type="match status" value="1"/>
</dbReference>
<dbReference type="PANTHER" id="PTHR37321:SF1">
    <property type="entry name" value="EXPORTED PROTEIN"/>
    <property type="match status" value="1"/>
</dbReference>
<reference evidence="5" key="1">
    <citation type="submission" date="2020-07" db="EMBL/GenBank/DDBJ databases">
        <title>Complete genome sequencing of Coprobacter sp. strain 2CBH44.</title>
        <authorList>
            <person name="Sakamoto M."/>
            <person name="Murakami T."/>
            <person name="Mori H."/>
        </authorList>
    </citation>
    <scope>NUCLEOTIDE SEQUENCE [LARGE SCALE GENOMIC DNA]</scope>
    <source>
        <strain evidence="5">2CBH44</strain>
    </source>
</reference>
<keyword evidence="5" id="KW-1185">Reference proteome</keyword>
<dbReference type="Pfam" id="PF20957">
    <property type="entry name" value="GxGYxYP_N_2nd"/>
    <property type="match status" value="1"/>
</dbReference>
<evidence type="ECO:0000259" key="1">
    <source>
        <dbReference type="Pfam" id="PF14323"/>
    </source>
</evidence>
<dbReference type="InterPro" id="IPR048309">
    <property type="entry name" value="GxGYxYP_N_3rd"/>
</dbReference>
<accession>A0A7G1I674</accession>
<feature type="domain" description="GxGYxYP putative glycoside hydrolase third N-terminal" evidence="3">
    <location>
        <begin position="188"/>
        <end position="259"/>
    </location>
</feature>
<feature type="domain" description="GxGYxYP putative glycoside hydrolase C-terminal" evidence="1">
    <location>
        <begin position="291"/>
        <end position="506"/>
    </location>
</feature>
<dbReference type="Gene3D" id="3.20.20.490">
    <property type="entry name" value="GxGYxYP glycoside hydrolase, C-terminal domain"/>
    <property type="match status" value="1"/>
</dbReference>
<evidence type="ECO:0000313" key="4">
    <source>
        <dbReference type="EMBL" id="BCI64907.1"/>
    </source>
</evidence>
<dbReference type="NCBIfam" id="TIGR04183">
    <property type="entry name" value="Por_Secre_tail"/>
    <property type="match status" value="1"/>
</dbReference>
<protein>
    <recommendedName>
        <fullName evidence="6">Secretion system C-terminal sorting domain-containing protein</fullName>
    </recommendedName>
</protein>
<dbReference type="InterPro" id="IPR048310">
    <property type="entry name" value="GxGYxYP_N_2nd"/>
</dbReference>
<dbReference type="AlphaFoldDB" id="A0A7G1I674"/>
<proteinExistence type="predicted"/>
<dbReference type="PANTHER" id="PTHR37321">
    <property type="entry name" value="EXPORTED PROTEIN-RELATED"/>
    <property type="match status" value="1"/>
</dbReference>
<name>A0A7G1I674_9BACT</name>
<organism evidence="4 5">
    <name type="scientific">Coprobacter secundus subsp. similis</name>
    <dbReference type="NCBI Taxonomy" id="2751153"/>
    <lineage>
        <taxon>Bacteria</taxon>
        <taxon>Pseudomonadati</taxon>
        <taxon>Bacteroidota</taxon>
        <taxon>Bacteroidia</taxon>
        <taxon>Bacteroidales</taxon>
        <taxon>Barnesiellaceae</taxon>
        <taxon>Coprobacter</taxon>
    </lineage>
</organism>
<dbReference type="EMBL" id="AP023322">
    <property type="protein sequence ID" value="BCI64907.1"/>
    <property type="molecule type" value="Genomic_DNA"/>
</dbReference>
<dbReference type="Proteomes" id="UP000594042">
    <property type="component" value="Chromosome"/>
</dbReference>
<dbReference type="InterPro" id="IPR038410">
    <property type="entry name" value="GxGYxYP_C_sf"/>
</dbReference>
<evidence type="ECO:0000259" key="3">
    <source>
        <dbReference type="Pfam" id="PF20958"/>
    </source>
</evidence>
<evidence type="ECO:0000259" key="2">
    <source>
        <dbReference type="Pfam" id="PF20957"/>
    </source>
</evidence>
<evidence type="ECO:0008006" key="6">
    <source>
        <dbReference type="Google" id="ProtNLM"/>
    </source>
</evidence>
<dbReference type="KEGG" id="copr:Cop2CBH44_32600"/>
<dbReference type="InterPro" id="IPR025832">
    <property type="entry name" value="GxGYxYP_C"/>
</dbReference>
<sequence>MKDIRFKVILLFLMISCHVTDGLSSSNGWWPEQRMPSKIIKVRCSTLKERNLTESLSGLAARAVNEELGDELIWIHVTGKGYLAWLDSLFTRNPEVKDLGYMNVWSVVDRMKSQDLIDGYILYKEGDYSVNAATVYAALHDAVLIEESMEDEAVAHGLFCLKDARPYTTGSSFRSEWLSLKDRLNNRMIVTIAPDDYKQRDMAIAHSCMVYWGTDVFYTEILSWLQAPAPIVGWNDGDEGAHVELATRYGHFTTGATICNMPVLSAGASVRPVAVHKNMDPRHIDWADDSHFHSFVLSDGDNMMIQATSVPMLDEYWCNPAIGEIPMSWTSCPVNLSQMCPDAWSYYVQKANHVPGSLIEYGGGYQYPDRFASLQGDKQESVCRTFIAEVGERMKRSGVKVLGFITRGSTDSNEALDAYRMYAEMIDDLVGIVVVQYVPYNGGDGAVYWVENREGIHIPVVTAKYQLWANLDRKGSGNPQQIAALINEGALSEERTIAWTVVHAWSYFKQNPDGSVSDASSGDVGALRGVTPVMWTKERLSPNIKIVSIEELLWRIRMKNYPEETEKVIEDYDGSLSFESPDADGNGVTVLPAGLYINGEGGKQVSVMTLSGMRVYDRSINSSYCDLSGLDTGIYVVRVSMEKGVRTFKYVRH</sequence>
<gene>
    <name evidence="4" type="ORF">Cop2CBH44_32600</name>
</gene>
<evidence type="ECO:0000313" key="5">
    <source>
        <dbReference type="Proteomes" id="UP000594042"/>
    </source>
</evidence>
<dbReference type="RefSeq" id="WP_200755249.1">
    <property type="nucleotide sequence ID" value="NZ_AP023322.1"/>
</dbReference>
<dbReference type="Pfam" id="PF14323">
    <property type="entry name" value="GxGYxYP_C"/>
    <property type="match status" value="1"/>
</dbReference>
<feature type="domain" description="GxGYxYP putative glycoside hydrolase second N-terminal" evidence="2">
    <location>
        <begin position="117"/>
        <end position="168"/>
    </location>
</feature>
<dbReference type="InterPro" id="IPR026444">
    <property type="entry name" value="Secre_tail"/>
</dbReference>